<keyword evidence="2 6" id="KW-0812">Transmembrane</keyword>
<feature type="compositionally biased region" description="Low complexity" evidence="5">
    <location>
        <begin position="353"/>
        <end position="366"/>
    </location>
</feature>
<keyword evidence="3 6" id="KW-1133">Transmembrane helix</keyword>
<dbReference type="Gene3D" id="1.10.1200.120">
    <property type="entry name" value="Large-conductance mechanosensitive channel, MscL, domain 1"/>
    <property type="match status" value="1"/>
</dbReference>
<dbReference type="OrthoDB" id="567387at2759"/>
<feature type="region of interest" description="Disordered" evidence="5">
    <location>
        <begin position="305"/>
        <end position="383"/>
    </location>
</feature>
<comment type="subcellular location">
    <subcellularLocation>
        <location evidence="1">Membrane</location>
        <topology evidence="1">Multi-pass membrane protein</topology>
    </subcellularLocation>
</comment>
<keyword evidence="8" id="KW-1185">Reference proteome</keyword>
<reference evidence="7 8" key="1">
    <citation type="journal article" date="2018" name="Sci. Rep.">
        <title>Raphidocelis subcapitata (=Pseudokirchneriella subcapitata) provides an insight into genome evolution and environmental adaptations in the Sphaeropleales.</title>
        <authorList>
            <person name="Suzuki S."/>
            <person name="Yamaguchi H."/>
            <person name="Nakajima N."/>
            <person name="Kawachi M."/>
        </authorList>
    </citation>
    <scope>NUCLEOTIDE SEQUENCE [LARGE SCALE GENOMIC DNA]</scope>
    <source>
        <strain evidence="7 8">NIES-35</strain>
    </source>
</reference>
<evidence type="ECO:0000256" key="3">
    <source>
        <dbReference type="ARBA" id="ARBA00022989"/>
    </source>
</evidence>
<dbReference type="Proteomes" id="UP000247498">
    <property type="component" value="Unassembled WGS sequence"/>
</dbReference>
<evidence type="ECO:0000256" key="5">
    <source>
        <dbReference type="SAM" id="MobiDB-lite"/>
    </source>
</evidence>
<keyword evidence="4 6" id="KW-0472">Membrane</keyword>
<feature type="region of interest" description="Disordered" evidence="5">
    <location>
        <begin position="1"/>
        <end position="25"/>
    </location>
</feature>
<feature type="compositionally biased region" description="Low complexity" evidence="5">
    <location>
        <begin position="309"/>
        <end position="318"/>
    </location>
</feature>
<accession>A0A2V0NPH2</accession>
<dbReference type="AlphaFoldDB" id="A0A2V0NPH2"/>
<dbReference type="InterPro" id="IPR037673">
    <property type="entry name" value="MSC/AndL"/>
</dbReference>
<gene>
    <name evidence="7" type="ORF">Rsub_01886</name>
</gene>
<evidence type="ECO:0000256" key="4">
    <source>
        <dbReference type="ARBA" id="ARBA00023136"/>
    </source>
</evidence>
<protein>
    <submittedName>
        <fullName evidence="7">Large conductance mechanosensitive channel protein</fullName>
    </submittedName>
</protein>
<sequence length="383" mass="37764">MTGSAPPPAAAAAPPPLAASGGPGPARFTSGVTSLTKSVSGGLGKAVDRVGSGVGGVAKSVGSGVGGVAKTGVGAAVSGVTAGLKGFMSSGRGFREFLLKGPVVELAVAVVVGMAFTDLVNAIVKSFITPLIAAIFRGVSFSDLYFELNSSRFMYGSAINALFVFLLVLTFTYFGIMRPLQHFTNLWYPNRAETKDCVKCLSEIPLAATRCKFCGADIELDEDTLAEMERCAEERMFSGNGLCGCAPCFAVGRTVMKAGKSVVDCVCGNSSQPPAAGAAAGAGAGAAEELELVIDGGPGGANANGAGKGAPAAPAGAAAGDGDGNASGDGFSEVGGAGSGATSFKSARGSDLEAAMAAASDAAAAAEEGRAAAHPGHRHQVGR</sequence>
<dbReference type="GO" id="GO:0008381">
    <property type="term" value="F:mechanosensitive monoatomic ion channel activity"/>
    <property type="evidence" value="ECO:0007669"/>
    <property type="project" value="TreeGrafter"/>
</dbReference>
<comment type="caution">
    <text evidence="7">The sequence shown here is derived from an EMBL/GenBank/DDBJ whole genome shotgun (WGS) entry which is preliminary data.</text>
</comment>
<dbReference type="EMBL" id="BDRX01000008">
    <property type="protein sequence ID" value="GBF89169.1"/>
    <property type="molecule type" value="Genomic_DNA"/>
</dbReference>
<feature type="compositionally biased region" description="Gly residues" evidence="5">
    <location>
        <begin position="319"/>
        <end position="339"/>
    </location>
</feature>
<organism evidence="7 8">
    <name type="scientific">Raphidocelis subcapitata</name>
    <dbReference type="NCBI Taxonomy" id="307507"/>
    <lineage>
        <taxon>Eukaryota</taxon>
        <taxon>Viridiplantae</taxon>
        <taxon>Chlorophyta</taxon>
        <taxon>core chlorophytes</taxon>
        <taxon>Chlorophyceae</taxon>
        <taxon>CS clade</taxon>
        <taxon>Sphaeropleales</taxon>
        <taxon>Selenastraceae</taxon>
        <taxon>Raphidocelis</taxon>
    </lineage>
</organism>
<evidence type="ECO:0000256" key="2">
    <source>
        <dbReference type="ARBA" id="ARBA00022692"/>
    </source>
</evidence>
<evidence type="ECO:0000313" key="7">
    <source>
        <dbReference type="EMBL" id="GBF89169.1"/>
    </source>
</evidence>
<evidence type="ECO:0000256" key="1">
    <source>
        <dbReference type="ARBA" id="ARBA00004141"/>
    </source>
</evidence>
<name>A0A2V0NPH2_9CHLO</name>
<dbReference type="GO" id="GO:0016020">
    <property type="term" value="C:membrane"/>
    <property type="evidence" value="ECO:0007669"/>
    <property type="project" value="UniProtKB-SubCell"/>
</dbReference>
<proteinExistence type="predicted"/>
<dbReference type="Pfam" id="PF01741">
    <property type="entry name" value="MscL"/>
    <property type="match status" value="1"/>
</dbReference>
<feature type="transmembrane region" description="Helical" evidence="6">
    <location>
        <begin position="122"/>
        <end position="141"/>
    </location>
</feature>
<dbReference type="SUPFAM" id="SSF81330">
    <property type="entry name" value="Gated mechanosensitive channel"/>
    <property type="match status" value="1"/>
</dbReference>
<feature type="transmembrane region" description="Helical" evidence="6">
    <location>
        <begin position="153"/>
        <end position="176"/>
    </location>
</feature>
<evidence type="ECO:0000313" key="8">
    <source>
        <dbReference type="Proteomes" id="UP000247498"/>
    </source>
</evidence>
<feature type="compositionally biased region" description="Pro residues" evidence="5">
    <location>
        <begin position="1"/>
        <end position="17"/>
    </location>
</feature>
<dbReference type="InParanoid" id="A0A2V0NPH2"/>
<dbReference type="PANTHER" id="PTHR30266:SF2">
    <property type="entry name" value="LARGE-CONDUCTANCE MECHANOSENSITIVE CHANNEL"/>
    <property type="match status" value="1"/>
</dbReference>
<dbReference type="InterPro" id="IPR036019">
    <property type="entry name" value="MscL_channel"/>
</dbReference>
<dbReference type="PANTHER" id="PTHR30266">
    <property type="entry name" value="MECHANOSENSITIVE CHANNEL MSCL"/>
    <property type="match status" value="1"/>
</dbReference>
<evidence type="ECO:0000256" key="6">
    <source>
        <dbReference type="SAM" id="Phobius"/>
    </source>
</evidence>